<dbReference type="RefSeq" id="WP_243605927.1">
    <property type="nucleotide sequence ID" value="NZ_JALGRD010000005.1"/>
</dbReference>
<evidence type="ECO:0000313" key="1">
    <source>
        <dbReference type="EMBL" id="MCJ0973807.1"/>
    </source>
</evidence>
<comment type="caution">
    <text evidence="1">The sequence shown here is derived from an EMBL/GenBank/DDBJ whole genome shotgun (WGS) entry which is preliminary data.</text>
</comment>
<dbReference type="Proteomes" id="UP001139682">
    <property type="component" value="Unassembled WGS sequence"/>
</dbReference>
<accession>A0A9X2AUQ6</accession>
<sequence length="48" mass="4732">MKAVIQPLAWGLALATILALASGVALDMAVHSTMPAAAHVQGTAPGAH</sequence>
<proteinExistence type="predicted"/>
<keyword evidence="2" id="KW-1185">Reference proteome</keyword>
<protein>
    <submittedName>
        <fullName evidence="1">Uncharacterized protein</fullName>
    </submittedName>
</protein>
<dbReference type="AlphaFoldDB" id="A0A9X2AUQ6"/>
<dbReference type="EMBL" id="JALGRD010000005">
    <property type="protein sequence ID" value="MCJ0973807.1"/>
    <property type="molecule type" value="Genomic_DNA"/>
</dbReference>
<name>A0A9X2AUQ6_9GAMM</name>
<gene>
    <name evidence="1" type="ORF">MST27_10540</name>
</gene>
<organism evidence="1 2">
    <name type="scientific">Stutzerimonas marianensis</name>
    <dbReference type="NCBI Taxonomy" id="2929513"/>
    <lineage>
        <taxon>Bacteria</taxon>
        <taxon>Pseudomonadati</taxon>
        <taxon>Pseudomonadota</taxon>
        <taxon>Gammaproteobacteria</taxon>
        <taxon>Pseudomonadales</taxon>
        <taxon>Pseudomonadaceae</taxon>
        <taxon>Stutzerimonas</taxon>
    </lineage>
</organism>
<reference evidence="1" key="1">
    <citation type="submission" date="2022-03" db="EMBL/GenBank/DDBJ databases">
        <title>Pseudomonas marianensis sp. nov., a marine bacterium isolated from deep-sea sediments of the Mariana Trench.</title>
        <authorList>
            <person name="Wei Y."/>
        </authorList>
    </citation>
    <scope>NUCLEOTIDE SEQUENCE</scope>
    <source>
        <strain evidence="1">PS1</strain>
    </source>
</reference>
<evidence type="ECO:0000313" key="2">
    <source>
        <dbReference type="Proteomes" id="UP001139682"/>
    </source>
</evidence>